<dbReference type="AlphaFoldDB" id="A0A9D4VEC3"/>
<name>A0A9D4VEC3_ADICA</name>
<organism evidence="2 3">
    <name type="scientific">Adiantum capillus-veneris</name>
    <name type="common">Maidenhair fern</name>
    <dbReference type="NCBI Taxonomy" id="13818"/>
    <lineage>
        <taxon>Eukaryota</taxon>
        <taxon>Viridiplantae</taxon>
        <taxon>Streptophyta</taxon>
        <taxon>Embryophyta</taxon>
        <taxon>Tracheophyta</taxon>
        <taxon>Polypodiopsida</taxon>
        <taxon>Polypodiidae</taxon>
        <taxon>Polypodiales</taxon>
        <taxon>Pteridineae</taxon>
        <taxon>Pteridaceae</taxon>
        <taxon>Vittarioideae</taxon>
        <taxon>Adiantum</taxon>
    </lineage>
</organism>
<reference evidence="2" key="1">
    <citation type="submission" date="2021-01" db="EMBL/GenBank/DDBJ databases">
        <title>Adiantum capillus-veneris genome.</title>
        <authorList>
            <person name="Fang Y."/>
            <person name="Liao Q."/>
        </authorList>
    </citation>
    <scope>NUCLEOTIDE SEQUENCE</scope>
    <source>
        <strain evidence="2">H3</strain>
        <tissue evidence="2">Leaf</tissue>
    </source>
</reference>
<sequence>MDVIVGESSEQGRRIRGNDESGASTSVCDVIEVVATRVGDAGDGVNCEELGVRGGAGVLLVGCV</sequence>
<feature type="compositionally biased region" description="Basic and acidic residues" evidence="1">
    <location>
        <begin position="10"/>
        <end position="19"/>
    </location>
</feature>
<evidence type="ECO:0000313" key="2">
    <source>
        <dbReference type="EMBL" id="KAI5084703.1"/>
    </source>
</evidence>
<evidence type="ECO:0000256" key="1">
    <source>
        <dbReference type="SAM" id="MobiDB-lite"/>
    </source>
</evidence>
<feature type="region of interest" description="Disordered" evidence="1">
    <location>
        <begin position="1"/>
        <end position="22"/>
    </location>
</feature>
<gene>
    <name evidence="2" type="ORF">GOP47_0000872</name>
</gene>
<dbReference type="EMBL" id="JABFUD020000001">
    <property type="protein sequence ID" value="KAI5084703.1"/>
    <property type="molecule type" value="Genomic_DNA"/>
</dbReference>
<accession>A0A9D4VEC3</accession>
<keyword evidence="3" id="KW-1185">Reference proteome</keyword>
<comment type="caution">
    <text evidence="2">The sequence shown here is derived from an EMBL/GenBank/DDBJ whole genome shotgun (WGS) entry which is preliminary data.</text>
</comment>
<dbReference type="Proteomes" id="UP000886520">
    <property type="component" value="Chromosome 1"/>
</dbReference>
<protein>
    <submittedName>
        <fullName evidence="2">Uncharacterized protein</fullName>
    </submittedName>
</protein>
<evidence type="ECO:0000313" key="3">
    <source>
        <dbReference type="Proteomes" id="UP000886520"/>
    </source>
</evidence>
<proteinExistence type="predicted"/>